<gene>
    <name evidence="1" type="ORF">HOLleu_16630</name>
</gene>
<dbReference type="EMBL" id="JAIZAY010000007">
    <property type="protein sequence ID" value="KAJ8039043.1"/>
    <property type="molecule type" value="Genomic_DNA"/>
</dbReference>
<evidence type="ECO:0000313" key="1">
    <source>
        <dbReference type="EMBL" id="KAJ8039043.1"/>
    </source>
</evidence>
<name>A0A9Q1HB47_HOLLE</name>
<proteinExistence type="predicted"/>
<sequence length="87" mass="10398">MFGDRAFFVADPREWYRLPINVKNIYKSDVFKKKLKAHLFASAFNEYRIAYNILGCISPPITPLSCRREGYTNIYIYIYIYIYIINL</sequence>
<dbReference type="AlphaFoldDB" id="A0A9Q1HB47"/>
<protein>
    <submittedName>
        <fullName evidence="1">Uncharacterized protein</fullName>
    </submittedName>
</protein>
<reference evidence="1" key="1">
    <citation type="submission" date="2021-10" db="EMBL/GenBank/DDBJ databases">
        <title>Tropical sea cucumber genome reveals ecological adaptation and Cuvierian tubules defense mechanism.</title>
        <authorList>
            <person name="Chen T."/>
        </authorList>
    </citation>
    <scope>NUCLEOTIDE SEQUENCE</scope>
    <source>
        <strain evidence="1">Nanhai2018</strain>
        <tissue evidence="1">Muscle</tissue>
    </source>
</reference>
<accession>A0A9Q1HB47</accession>
<keyword evidence="2" id="KW-1185">Reference proteome</keyword>
<organism evidence="1 2">
    <name type="scientific">Holothuria leucospilota</name>
    <name type="common">Black long sea cucumber</name>
    <name type="synonym">Mertensiothuria leucospilota</name>
    <dbReference type="NCBI Taxonomy" id="206669"/>
    <lineage>
        <taxon>Eukaryota</taxon>
        <taxon>Metazoa</taxon>
        <taxon>Echinodermata</taxon>
        <taxon>Eleutherozoa</taxon>
        <taxon>Echinozoa</taxon>
        <taxon>Holothuroidea</taxon>
        <taxon>Aspidochirotacea</taxon>
        <taxon>Aspidochirotida</taxon>
        <taxon>Holothuriidae</taxon>
        <taxon>Holothuria</taxon>
    </lineage>
</organism>
<comment type="caution">
    <text evidence="1">The sequence shown here is derived from an EMBL/GenBank/DDBJ whole genome shotgun (WGS) entry which is preliminary data.</text>
</comment>
<dbReference type="Proteomes" id="UP001152320">
    <property type="component" value="Chromosome 7"/>
</dbReference>
<evidence type="ECO:0000313" key="2">
    <source>
        <dbReference type="Proteomes" id="UP001152320"/>
    </source>
</evidence>